<sequence length="329" mass="37389">MKEREYDGAHPIFTPVLAPEITSTSHAALVQWRKERKVYEDIMRARCQTSGEDYAAVTRSVKDSFDRKLLETWRRLRWQVAVTEVDDDRLRSEIDNIINSVKNHTLPDVQALFKKQLHFNLKESDSETGRKEKCSLLVNSITPEGLKEEVKNALRYQSPGAKTDECKLHDVILAKALEQNRDFRRSKKKRASDDVQTPRQTHERGGKKAKLRAESGKGCLKCGGPHWLSKCPEASDAEKRDLPKQFYKNKDKASTELNAVMGKEISIRKREKPIKGRAVGGHWVEAVKAVDLAGIVEHQKPVECLLIEDDDDEFIVAGATCTTSSQRRL</sequence>
<feature type="region of interest" description="Disordered" evidence="1">
    <location>
        <begin position="182"/>
        <end position="211"/>
    </location>
</feature>
<accession>G4ZSZ0</accession>
<feature type="compositionally biased region" description="Basic and acidic residues" evidence="1">
    <location>
        <begin position="200"/>
        <end position="211"/>
    </location>
</feature>
<protein>
    <submittedName>
        <fullName evidence="2">Uncharacterized protein</fullName>
    </submittedName>
</protein>
<dbReference type="GeneID" id="20643982"/>
<proteinExistence type="predicted"/>
<dbReference type="KEGG" id="psoj:PHYSODRAFT_316491"/>
<dbReference type="OMA" id="QTHERGG"/>
<evidence type="ECO:0000256" key="1">
    <source>
        <dbReference type="SAM" id="MobiDB-lite"/>
    </source>
</evidence>
<dbReference type="InParanoid" id="G4ZSZ0"/>
<dbReference type="AlphaFoldDB" id="G4ZSZ0"/>
<dbReference type="Proteomes" id="UP000002640">
    <property type="component" value="Unassembled WGS sequence"/>
</dbReference>
<dbReference type="EMBL" id="JH159156">
    <property type="protein sequence ID" value="EGZ13075.1"/>
    <property type="molecule type" value="Genomic_DNA"/>
</dbReference>
<organism evidence="2 3">
    <name type="scientific">Phytophthora sojae (strain P6497)</name>
    <name type="common">Soybean stem and root rot agent</name>
    <name type="synonym">Phytophthora megasperma f. sp. glycines</name>
    <dbReference type="NCBI Taxonomy" id="1094619"/>
    <lineage>
        <taxon>Eukaryota</taxon>
        <taxon>Sar</taxon>
        <taxon>Stramenopiles</taxon>
        <taxon>Oomycota</taxon>
        <taxon>Peronosporomycetes</taxon>
        <taxon>Peronosporales</taxon>
        <taxon>Peronosporaceae</taxon>
        <taxon>Phytophthora</taxon>
    </lineage>
</organism>
<keyword evidence="3" id="KW-1185">Reference proteome</keyword>
<gene>
    <name evidence="2" type="ORF">PHYSODRAFT_316491</name>
</gene>
<reference evidence="2 3" key="1">
    <citation type="journal article" date="2006" name="Science">
        <title>Phytophthora genome sequences uncover evolutionary origins and mechanisms of pathogenesis.</title>
        <authorList>
            <person name="Tyler B.M."/>
            <person name="Tripathy S."/>
            <person name="Zhang X."/>
            <person name="Dehal P."/>
            <person name="Jiang R.H."/>
            <person name="Aerts A."/>
            <person name="Arredondo F.D."/>
            <person name="Baxter L."/>
            <person name="Bensasson D."/>
            <person name="Beynon J.L."/>
            <person name="Chapman J."/>
            <person name="Damasceno C.M."/>
            <person name="Dorrance A.E."/>
            <person name="Dou D."/>
            <person name="Dickerman A.W."/>
            <person name="Dubchak I.L."/>
            <person name="Garbelotto M."/>
            <person name="Gijzen M."/>
            <person name="Gordon S.G."/>
            <person name="Govers F."/>
            <person name="Grunwald N.J."/>
            <person name="Huang W."/>
            <person name="Ivors K.L."/>
            <person name="Jones R.W."/>
            <person name="Kamoun S."/>
            <person name="Krampis K."/>
            <person name="Lamour K.H."/>
            <person name="Lee M.K."/>
            <person name="McDonald W.H."/>
            <person name="Medina M."/>
            <person name="Meijer H.J."/>
            <person name="Nordberg E.K."/>
            <person name="Maclean D.J."/>
            <person name="Ospina-Giraldo M.D."/>
            <person name="Morris P.F."/>
            <person name="Phuntumart V."/>
            <person name="Putnam N.H."/>
            <person name="Rash S."/>
            <person name="Rose J.K."/>
            <person name="Sakihama Y."/>
            <person name="Salamov A.A."/>
            <person name="Savidor A."/>
            <person name="Scheuring C.F."/>
            <person name="Smith B.M."/>
            <person name="Sobral B.W."/>
            <person name="Terry A."/>
            <person name="Torto-Alalibo T.A."/>
            <person name="Win J."/>
            <person name="Xu Z."/>
            <person name="Zhang H."/>
            <person name="Grigoriev I.V."/>
            <person name="Rokhsar D.S."/>
            <person name="Boore J.L."/>
        </authorList>
    </citation>
    <scope>NUCLEOTIDE SEQUENCE [LARGE SCALE GENOMIC DNA]</scope>
    <source>
        <strain evidence="2 3">P6497</strain>
    </source>
</reference>
<evidence type="ECO:0000313" key="2">
    <source>
        <dbReference type="EMBL" id="EGZ13075.1"/>
    </source>
</evidence>
<dbReference type="RefSeq" id="XP_009530504.1">
    <property type="nucleotide sequence ID" value="XM_009532209.1"/>
</dbReference>
<evidence type="ECO:0000313" key="3">
    <source>
        <dbReference type="Proteomes" id="UP000002640"/>
    </source>
</evidence>
<name>G4ZSZ0_PHYSP</name>